<sequence>MYYREVNADHDRGIQSSKWRKPQLRCDPVIAKLKHLTLSKQSPWR</sequence>
<name>A0A0H5CXQ9_9RHOB</name>
<evidence type="ECO:0000313" key="2">
    <source>
        <dbReference type="Proteomes" id="UP000043764"/>
    </source>
</evidence>
<dbReference type="EMBL" id="CVRL01000004">
    <property type="protein sequence ID" value="CRL09579.1"/>
    <property type="molecule type" value="Genomic_DNA"/>
</dbReference>
<gene>
    <name evidence="1" type="ORF">NIT7321_00410</name>
</gene>
<organism evidence="1 2">
    <name type="scientific">Phaeobacter italicus</name>
    <dbReference type="NCBI Taxonomy" id="481446"/>
    <lineage>
        <taxon>Bacteria</taxon>
        <taxon>Pseudomonadati</taxon>
        <taxon>Pseudomonadota</taxon>
        <taxon>Alphaproteobacteria</taxon>
        <taxon>Rhodobacterales</taxon>
        <taxon>Roseobacteraceae</taxon>
        <taxon>Phaeobacter</taxon>
    </lineage>
</organism>
<dbReference type="Proteomes" id="UP000043764">
    <property type="component" value="Unassembled WGS sequence"/>
</dbReference>
<accession>A0A0H5CXQ9</accession>
<keyword evidence="2" id="KW-1185">Reference proteome</keyword>
<evidence type="ECO:0000313" key="1">
    <source>
        <dbReference type="EMBL" id="CRL09579.1"/>
    </source>
</evidence>
<proteinExistence type="predicted"/>
<dbReference type="AlphaFoldDB" id="A0A0H5CXQ9"/>
<reference evidence="2" key="1">
    <citation type="submission" date="2015-05" db="EMBL/GenBank/DDBJ databases">
        <authorList>
            <person name="Rodrigo-Torres Lidia"/>
            <person name="Arahal R.David."/>
        </authorList>
    </citation>
    <scope>NUCLEOTIDE SEQUENCE [LARGE SCALE GENOMIC DNA]</scope>
    <source>
        <strain evidence="2">CECT 7321</strain>
    </source>
</reference>
<protein>
    <submittedName>
        <fullName evidence="1">Uncharacterized protein</fullName>
    </submittedName>
</protein>